<gene>
    <name evidence="2" type="ORF">KPH14_012780</name>
</gene>
<reference evidence="2" key="1">
    <citation type="submission" date="2021-08" db="EMBL/GenBank/DDBJ databases">
        <authorList>
            <person name="Misof B."/>
            <person name="Oliver O."/>
            <person name="Podsiadlowski L."/>
            <person name="Donath A."/>
            <person name="Peters R."/>
            <person name="Mayer C."/>
            <person name="Rust J."/>
            <person name="Gunkel S."/>
            <person name="Lesny P."/>
            <person name="Martin S."/>
            <person name="Oeyen J.P."/>
            <person name="Petersen M."/>
            <person name="Panagiotis P."/>
            <person name="Wilbrandt J."/>
            <person name="Tanja T."/>
        </authorList>
    </citation>
    <scope>NUCLEOTIDE SEQUENCE</scope>
    <source>
        <strain evidence="2">GBR_01_08_01A</strain>
        <tissue evidence="2">Thorax + abdomen</tissue>
    </source>
</reference>
<dbReference type="InterPro" id="IPR041588">
    <property type="entry name" value="Integrase_H2C2"/>
</dbReference>
<dbReference type="GO" id="GO:0042575">
    <property type="term" value="C:DNA polymerase complex"/>
    <property type="evidence" value="ECO:0007669"/>
    <property type="project" value="UniProtKB-ARBA"/>
</dbReference>
<dbReference type="GO" id="GO:0003676">
    <property type="term" value="F:nucleic acid binding"/>
    <property type="evidence" value="ECO:0007669"/>
    <property type="project" value="InterPro"/>
</dbReference>
<dbReference type="InterPro" id="IPR001584">
    <property type="entry name" value="Integrase_cat-core"/>
</dbReference>
<dbReference type="Gene3D" id="1.10.340.70">
    <property type="match status" value="1"/>
</dbReference>
<evidence type="ECO:0000259" key="1">
    <source>
        <dbReference type="PROSITE" id="PS50994"/>
    </source>
</evidence>
<dbReference type="Pfam" id="PF17921">
    <property type="entry name" value="Integrase_H2C2"/>
    <property type="match status" value="1"/>
</dbReference>
<evidence type="ECO:0000313" key="2">
    <source>
        <dbReference type="EMBL" id="KAK2575256.1"/>
    </source>
</evidence>
<dbReference type="AlphaFoldDB" id="A0AAD9RA26"/>
<dbReference type="GO" id="GO:0015074">
    <property type="term" value="P:DNA integration"/>
    <property type="evidence" value="ECO:0007669"/>
    <property type="project" value="InterPro"/>
</dbReference>
<dbReference type="Pfam" id="PF05380">
    <property type="entry name" value="Peptidase_A17"/>
    <property type="match status" value="2"/>
</dbReference>
<sequence length="784" mass="90556">MVLSLDKEEVNSTLGIQWDPNNDTLRYAISEDTNVHIRITKRKILSRLAKIFDPLGLLGPITFTAKCIIQQLWILKVDWDESVPSAIHTKWLKYESRPLTLELLGFSDASQQGYGGCIYLRTTNSDHRNQAYLLSSKSRVAPLKATSIPRLELCGAVLLVRLMQMVLKSLPFTPDRVSYWTDSTIVLNWIRAPSRNWTTFIAHRVGEIQELTSSSAWNYIGTLENPADLISRGSMPKELIESSIWWKGPKWLVLDRSQWKAQAFDTEVEELPERRKTLVAIPTVINDFNIFERFSSYHKLIRVCAFMMRFINHLRKRSSKIETQCLSSNELRGATKILVKLVQQEAFSEELRSLKNRKELPKGSKLLSLHPFIDDEGLLRVGGRLKNSNLSFEVKHQMILPSKHVFTRLLIEAEHRRYLHAGAQATLSAVRMQFWLLSARNTVRQVIRKCITCFRFNPQISQPIMGNLPVSRTKHSRPFSTVGVDYCGPFFVRESKRRNAKQVKSYISFFICFVTKAVHVELVMDMTTESFLAALKRFLSRRGRPVEIISDNGTTFVGANRELRELQDLFLKESTQHQICDFLSTENVTWQFIPPRAPHFGGLWESAVKSVKFHLKRVAGNASLNHDEFYTLLTQVEAILNSRPLCALSNDPNDYSFLSPGHFLIGDSLMSHPEPDLTITKQARLSRWQRVEQLRQHLWKRWYKEYLHHQQERKTWKENQGRTLRVNDLVLIQEDNTPPLCWPRGRIEAVHPGQDGIVRTVTVRTQKGTYKRPTVKLCVLPMED</sequence>
<dbReference type="Gene3D" id="3.30.420.10">
    <property type="entry name" value="Ribonuclease H-like superfamily/Ribonuclease H"/>
    <property type="match status" value="1"/>
</dbReference>
<dbReference type="InterPro" id="IPR008042">
    <property type="entry name" value="Retrotrans_Pao"/>
</dbReference>
<dbReference type="PROSITE" id="PS50994">
    <property type="entry name" value="INTEGRASE"/>
    <property type="match status" value="1"/>
</dbReference>
<protein>
    <recommendedName>
        <fullName evidence="1">Integrase catalytic domain-containing protein</fullName>
    </recommendedName>
</protein>
<dbReference type="InterPro" id="IPR043502">
    <property type="entry name" value="DNA/RNA_pol_sf"/>
</dbReference>
<dbReference type="InterPro" id="IPR012337">
    <property type="entry name" value="RNaseH-like_sf"/>
</dbReference>
<keyword evidence="3" id="KW-1185">Reference proteome</keyword>
<dbReference type="Pfam" id="PF18701">
    <property type="entry name" value="DUF5641"/>
    <property type="match status" value="1"/>
</dbReference>
<feature type="domain" description="Integrase catalytic" evidence="1">
    <location>
        <begin position="474"/>
        <end position="668"/>
    </location>
</feature>
<name>A0AAD9RA26_9HYME</name>
<dbReference type="Proteomes" id="UP001258017">
    <property type="component" value="Unassembled WGS sequence"/>
</dbReference>
<dbReference type="PANTHER" id="PTHR47331">
    <property type="entry name" value="PHD-TYPE DOMAIN-CONTAINING PROTEIN"/>
    <property type="match status" value="1"/>
</dbReference>
<dbReference type="EMBL" id="JAIFRP010004470">
    <property type="protein sequence ID" value="KAK2575256.1"/>
    <property type="molecule type" value="Genomic_DNA"/>
</dbReference>
<accession>A0AAD9RA26</accession>
<organism evidence="2 3">
    <name type="scientific">Odynerus spinipes</name>
    <dbReference type="NCBI Taxonomy" id="1348599"/>
    <lineage>
        <taxon>Eukaryota</taxon>
        <taxon>Metazoa</taxon>
        <taxon>Ecdysozoa</taxon>
        <taxon>Arthropoda</taxon>
        <taxon>Hexapoda</taxon>
        <taxon>Insecta</taxon>
        <taxon>Pterygota</taxon>
        <taxon>Neoptera</taxon>
        <taxon>Endopterygota</taxon>
        <taxon>Hymenoptera</taxon>
        <taxon>Apocrita</taxon>
        <taxon>Aculeata</taxon>
        <taxon>Vespoidea</taxon>
        <taxon>Vespidae</taxon>
        <taxon>Eumeninae</taxon>
        <taxon>Odynerus</taxon>
    </lineage>
</organism>
<dbReference type="GO" id="GO:0071897">
    <property type="term" value="P:DNA biosynthetic process"/>
    <property type="evidence" value="ECO:0007669"/>
    <property type="project" value="UniProtKB-ARBA"/>
</dbReference>
<dbReference type="SUPFAM" id="SSF56672">
    <property type="entry name" value="DNA/RNA polymerases"/>
    <property type="match status" value="1"/>
</dbReference>
<dbReference type="InterPro" id="IPR036397">
    <property type="entry name" value="RNaseH_sf"/>
</dbReference>
<proteinExistence type="predicted"/>
<dbReference type="InterPro" id="IPR040676">
    <property type="entry name" value="DUF5641"/>
</dbReference>
<reference evidence="2" key="2">
    <citation type="journal article" date="2023" name="Commun. Biol.">
        <title>Intrasexual cuticular hydrocarbon dimorphism in a wasp sheds light on hydrocarbon biosynthesis genes in Hymenoptera.</title>
        <authorList>
            <person name="Moris V.C."/>
            <person name="Podsiadlowski L."/>
            <person name="Martin S."/>
            <person name="Oeyen J.P."/>
            <person name="Donath A."/>
            <person name="Petersen M."/>
            <person name="Wilbrandt J."/>
            <person name="Misof B."/>
            <person name="Liedtke D."/>
            <person name="Thamm M."/>
            <person name="Scheiner R."/>
            <person name="Schmitt T."/>
            <person name="Niehuis O."/>
        </authorList>
    </citation>
    <scope>NUCLEOTIDE SEQUENCE</scope>
    <source>
        <strain evidence="2">GBR_01_08_01A</strain>
    </source>
</reference>
<evidence type="ECO:0000313" key="3">
    <source>
        <dbReference type="Proteomes" id="UP001258017"/>
    </source>
</evidence>
<dbReference type="SUPFAM" id="SSF53098">
    <property type="entry name" value="Ribonuclease H-like"/>
    <property type="match status" value="1"/>
</dbReference>
<comment type="caution">
    <text evidence="2">The sequence shown here is derived from an EMBL/GenBank/DDBJ whole genome shotgun (WGS) entry which is preliminary data.</text>
</comment>